<reference evidence="3 4" key="1">
    <citation type="journal article" date="2008" name="J. Biotechnol.">
        <title>Ultrafast pyrosequencing of Corynebacterium kroppenstedtii DSM44385 revealed insights into the physiology of a lipophilic corynebacterium that lacks mycolic acids.</title>
        <authorList>
            <person name="Tauch A."/>
            <person name="Schneider J."/>
            <person name="Szczepanowski R."/>
            <person name="Tilker A."/>
            <person name="Viehoever P."/>
            <person name="Gartemann K.-H."/>
            <person name="Arnold W."/>
            <person name="Blom J."/>
            <person name="Brinkrolf K."/>
            <person name="Brune I."/>
            <person name="Goetker S."/>
            <person name="Weisshaar B."/>
            <person name="Goesmann A."/>
            <person name="Droege M."/>
            <person name="Puehler A."/>
        </authorList>
    </citation>
    <scope>NUCLEOTIDE SEQUENCE [LARGE SCALE GENOMIC DNA]</scope>
    <source>
        <strain evidence="4">DSM 44385 / JCM 11950 / CIP 105744 / CCUG 35717</strain>
    </source>
</reference>
<dbReference type="InterPro" id="IPR016047">
    <property type="entry name" value="M23ase_b-sheet_dom"/>
</dbReference>
<dbReference type="GO" id="GO:0004222">
    <property type="term" value="F:metalloendopeptidase activity"/>
    <property type="evidence" value="ECO:0007669"/>
    <property type="project" value="TreeGrafter"/>
</dbReference>
<evidence type="ECO:0000313" key="4">
    <source>
        <dbReference type="Proteomes" id="UP000001473"/>
    </source>
</evidence>
<dbReference type="CDD" id="cd12797">
    <property type="entry name" value="M23_peptidase"/>
    <property type="match status" value="1"/>
</dbReference>
<dbReference type="PANTHER" id="PTHR21666:SF270">
    <property type="entry name" value="MUREIN HYDROLASE ACTIVATOR ENVC"/>
    <property type="match status" value="1"/>
</dbReference>
<keyword evidence="1" id="KW-0472">Membrane</keyword>
<organism evidence="3 4">
    <name type="scientific">Corynebacterium kroppenstedtii (strain DSM 44385 / JCM 11950 / CIP 105744 / CCUG 35717)</name>
    <dbReference type="NCBI Taxonomy" id="645127"/>
    <lineage>
        <taxon>Bacteria</taxon>
        <taxon>Bacillati</taxon>
        <taxon>Actinomycetota</taxon>
        <taxon>Actinomycetes</taxon>
        <taxon>Mycobacteriales</taxon>
        <taxon>Corynebacteriaceae</taxon>
        <taxon>Corynebacterium</taxon>
    </lineage>
</organism>
<keyword evidence="4" id="KW-1185">Reference proteome</keyword>
<evidence type="ECO:0000313" key="3">
    <source>
        <dbReference type="EMBL" id="ACR17915.1"/>
    </source>
</evidence>
<dbReference type="Proteomes" id="UP000001473">
    <property type="component" value="Chromosome"/>
</dbReference>
<dbReference type="HOGENOM" id="CLU_077601_1_2_11"/>
<name>C4LJB0_CORK4</name>
<dbReference type="KEGG" id="ckp:ckrop_1170"/>
<gene>
    <name evidence="3" type="ordered locus">ckrop_1170</name>
</gene>
<evidence type="ECO:0000259" key="2">
    <source>
        <dbReference type="Pfam" id="PF01551"/>
    </source>
</evidence>
<dbReference type="eggNOG" id="COG0739">
    <property type="taxonomic scope" value="Bacteria"/>
</dbReference>
<keyword evidence="1" id="KW-1133">Transmembrane helix</keyword>
<accession>C4LJB0</accession>
<sequence length="214" mass="23036">MAFLAPLVCRPHVSRLRTRSSLTVLFTLFTVVTIVWVTALILCPAHSPILMGSGNTLYTAVAHVEGTPDEASLRQATAYHHIRRHRLPIASKVIVPFKAPPEPWLSGHRGVDLEAAPGTPIRASLSGTIAFAGQVGGRPVVSIQHTDGIRTTYDPVISQRARGDVVRRGEIIGVLANENEATHGPGLGWGAKIGESYIDPLTLLGRSEVRLKPQ</sequence>
<dbReference type="Pfam" id="PF01551">
    <property type="entry name" value="Peptidase_M23"/>
    <property type="match status" value="1"/>
</dbReference>
<evidence type="ECO:0000256" key="1">
    <source>
        <dbReference type="SAM" id="Phobius"/>
    </source>
</evidence>
<feature type="transmembrane region" description="Helical" evidence="1">
    <location>
        <begin position="21"/>
        <end position="42"/>
    </location>
</feature>
<dbReference type="SUPFAM" id="SSF51261">
    <property type="entry name" value="Duplicated hybrid motif"/>
    <property type="match status" value="1"/>
</dbReference>
<dbReference type="InterPro" id="IPR011055">
    <property type="entry name" value="Dup_hybrid_motif"/>
</dbReference>
<protein>
    <submittedName>
        <fullName evidence="3">Putative secreted protein</fullName>
    </submittedName>
</protein>
<dbReference type="PANTHER" id="PTHR21666">
    <property type="entry name" value="PEPTIDASE-RELATED"/>
    <property type="match status" value="1"/>
</dbReference>
<dbReference type="AlphaFoldDB" id="C4LJB0"/>
<dbReference type="EMBL" id="CP001620">
    <property type="protein sequence ID" value="ACR17915.1"/>
    <property type="molecule type" value="Genomic_DNA"/>
</dbReference>
<dbReference type="STRING" id="645127.ckrop_1170"/>
<feature type="domain" description="M23ase beta-sheet core" evidence="2">
    <location>
        <begin position="107"/>
        <end position="200"/>
    </location>
</feature>
<proteinExistence type="predicted"/>
<dbReference type="OrthoDB" id="5245088at2"/>
<dbReference type="InterPro" id="IPR050570">
    <property type="entry name" value="Cell_wall_metabolism_enzyme"/>
</dbReference>
<dbReference type="Gene3D" id="2.70.70.10">
    <property type="entry name" value="Glucose Permease (Domain IIA)"/>
    <property type="match status" value="1"/>
</dbReference>
<keyword evidence="1" id="KW-0812">Transmembrane</keyword>